<feature type="signal peptide" evidence="1">
    <location>
        <begin position="1"/>
        <end position="24"/>
    </location>
</feature>
<dbReference type="EMBL" id="JACEIQ010000033">
    <property type="protein sequence ID" value="MBA4496405.1"/>
    <property type="molecule type" value="Genomic_DNA"/>
</dbReference>
<evidence type="ECO:0000256" key="1">
    <source>
        <dbReference type="SAM" id="SignalP"/>
    </source>
</evidence>
<sequence>MKKVLAGLFAFLLLFAVSSGQTYAATFVKGKAVVTSEHKTEVFYAEAGEIYFKHRNLADREYIYTRIELYKEDGTLVQTRVGNAYNFVSHADSPYTVPEDGNYYFRLVNETPDSHWFVKYSVSDESDFWE</sequence>
<accession>A0A7W1WUQ4</accession>
<evidence type="ECO:0000313" key="2">
    <source>
        <dbReference type="EMBL" id="MBA4496405.1"/>
    </source>
</evidence>
<evidence type="ECO:0000313" key="3">
    <source>
        <dbReference type="Proteomes" id="UP000535491"/>
    </source>
</evidence>
<dbReference type="AlphaFoldDB" id="A0A7W1WUQ4"/>
<gene>
    <name evidence="2" type="ORF">H1191_19255</name>
</gene>
<protein>
    <submittedName>
        <fullName evidence="2">Uncharacterized protein</fullName>
    </submittedName>
</protein>
<dbReference type="RefSeq" id="WP_181754801.1">
    <property type="nucleotide sequence ID" value="NZ_JACEIQ010000033.1"/>
</dbReference>
<organism evidence="2 3">
    <name type="scientific">Paenactinomyces guangxiensis</name>
    <dbReference type="NCBI Taxonomy" id="1490290"/>
    <lineage>
        <taxon>Bacteria</taxon>
        <taxon>Bacillati</taxon>
        <taxon>Bacillota</taxon>
        <taxon>Bacilli</taxon>
        <taxon>Bacillales</taxon>
        <taxon>Thermoactinomycetaceae</taxon>
        <taxon>Paenactinomyces</taxon>
    </lineage>
</organism>
<keyword evidence="1" id="KW-0732">Signal</keyword>
<proteinExistence type="predicted"/>
<comment type="caution">
    <text evidence="2">The sequence shown here is derived from an EMBL/GenBank/DDBJ whole genome shotgun (WGS) entry which is preliminary data.</text>
</comment>
<reference evidence="2 3" key="1">
    <citation type="submission" date="2020-07" db="EMBL/GenBank/DDBJ databases">
        <authorList>
            <person name="Feng H."/>
        </authorList>
    </citation>
    <scope>NUCLEOTIDE SEQUENCE [LARGE SCALE GENOMIC DNA]</scope>
    <source>
        <strain evidence="3">s-10</strain>
    </source>
</reference>
<feature type="chain" id="PRO_5031198172" evidence="1">
    <location>
        <begin position="25"/>
        <end position="130"/>
    </location>
</feature>
<dbReference type="Proteomes" id="UP000535491">
    <property type="component" value="Unassembled WGS sequence"/>
</dbReference>
<keyword evidence="3" id="KW-1185">Reference proteome</keyword>
<name>A0A7W1WUQ4_9BACL</name>